<name>B3RMM5_TRIAD</name>
<keyword evidence="3 4" id="KW-0862">Zinc</keyword>
<dbReference type="OMA" id="WQLEADH"/>
<dbReference type="KEGG" id="tad:TRIADDRAFT_20796"/>
<evidence type="ECO:0008006" key="10">
    <source>
        <dbReference type="Google" id="ProtNLM"/>
    </source>
</evidence>
<dbReference type="GeneID" id="6750349"/>
<dbReference type="FunCoup" id="B3RMM5">
    <property type="interactions" value="1227"/>
</dbReference>
<evidence type="ECO:0000256" key="4">
    <source>
        <dbReference type="PROSITE-ProRule" id="PRU00723"/>
    </source>
</evidence>
<evidence type="ECO:0000256" key="5">
    <source>
        <dbReference type="SAM" id="MobiDB-lite"/>
    </source>
</evidence>
<dbReference type="SMART" id="SM00184">
    <property type="entry name" value="RING"/>
    <property type="match status" value="1"/>
</dbReference>
<dbReference type="Gene3D" id="3.30.40.10">
    <property type="entry name" value="Zinc/RING finger domain, C3HC4 (zinc finger)"/>
    <property type="match status" value="1"/>
</dbReference>
<dbReference type="GO" id="GO:0005684">
    <property type="term" value="C:U2-type spliceosomal complex"/>
    <property type="evidence" value="ECO:0000318"/>
    <property type="project" value="GO_Central"/>
</dbReference>
<dbReference type="EMBL" id="DS985242">
    <property type="protein sequence ID" value="EDV27877.1"/>
    <property type="molecule type" value="Genomic_DNA"/>
</dbReference>
<dbReference type="PANTHER" id="PTHR12930">
    <property type="entry name" value="ZINC FINGER PROTEIN 183"/>
    <property type="match status" value="1"/>
</dbReference>
<dbReference type="Pfam" id="PF13920">
    <property type="entry name" value="zf-C3HC4_3"/>
    <property type="match status" value="1"/>
</dbReference>
<dbReference type="PROSITE" id="PS50089">
    <property type="entry name" value="ZF_RING_2"/>
    <property type="match status" value="1"/>
</dbReference>
<dbReference type="PANTHER" id="PTHR12930:SF0">
    <property type="entry name" value="RING FINGER PROTEIN 113B"/>
    <property type="match status" value="1"/>
</dbReference>
<sequence>MSEEDKVCSFFKKSNRKRPQSRMKRPPSHSNSEDSEDGSAVVRKERKTEIGKPLLQKTRKRGLRDDDEVLNENNSNEEDDNLPVAFSYKSTRSAKATGPDDMGATLTNEVDTEIDRDARAIFEKSQKINEELKGKEDDKIYRGINNYAQYYKQRDTAQGNASSNSVRIGPIRAPAYLRATTRWDYQPDICKDYKETGYCGYGDNCKFLHDRGDYKHGWQLERESTANFNDEEDVHKYEISDSDDELPFACFICRESFKNPVVTKCQHYFCEKCALDHYRKTQRCFVCSAQTGGIFKPAKDLIAKLKSVKGDDDEENDNSLDEGD</sequence>
<dbReference type="SMART" id="SM00356">
    <property type="entry name" value="ZnF_C3H1"/>
    <property type="match status" value="1"/>
</dbReference>
<dbReference type="eggNOG" id="KOG1813">
    <property type="taxonomic scope" value="Eukaryota"/>
</dbReference>
<gene>
    <name evidence="8" type="ORF">TRIADDRAFT_20796</name>
</gene>
<dbReference type="FunFam" id="3.30.40.10:FF:000045">
    <property type="entry name" value="RING finger protein 113A"/>
    <property type="match status" value="1"/>
</dbReference>
<evidence type="ECO:0000313" key="8">
    <source>
        <dbReference type="EMBL" id="EDV27877.1"/>
    </source>
</evidence>
<dbReference type="AlphaFoldDB" id="B3RMM5"/>
<dbReference type="Proteomes" id="UP000009022">
    <property type="component" value="Unassembled WGS sequence"/>
</dbReference>
<dbReference type="InterPro" id="IPR017907">
    <property type="entry name" value="Znf_RING_CS"/>
</dbReference>
<dbReference type="Pfam" id="PF00642">
    <property type="entry name" value="zf-CCCH"/>
    <property type="match status" value="1"/>
</dbReference>
<dbReference type="InParanoid" id="B3RMM5"/>
<dbReference type="InterPro" id="IPR001841">
    <property type="entry name" value="Znf_RING"/>
</dbReference>
<dbReference type="CTD" id="6750349"/>
<keyword evidence="9" id="KW-1185">Reference proteome</keyword>
<feature type="domain" description="RING-type" evidence="6">
    <location>
        <begin position="250"/>
        <end position="288"/>
    </location>
</feature>
<dbReference type="Gene3D" id="4.10.1000.10">
    <property type="entry name" value="Zinc finger, CCCH-type"/>
    <property type="match status" value="1"/>
</dbReference>
<keyword evidence="1 4" id="KW-0479">Metal-binding</keyword>
<dbReference type="InterPro" id="IPR039971">
    <property type="entry name" value="CWC24-like"/>
</dbReference>
<dbReference type="CDD" id="cd16539">
    <property type="entry name" value="RING-HC_RNF113A_B"/>
    <property type="match status" value="1"/>
</dbReference>
<dbReference type="PROSITE" id="PS50103">
    <property type="entry name" value="ZF_C3H1"/>
    <property type="match status" value="1"/>
</dbReference>
<dbReference type="PhylomeDB" id="B3RMM5"/>
<dbReference type="InterPro" id="IPR036855">
    <property type="entry name" value="Znf_CCCH_sf"/>
</dbReference>
<protein>
    <recommendedName>
        <fullName evidence="10">RING finger protein 113A</fullName>
    </recommendedName>
</protein>
<dbReference type="InterPro" id="IPR013083">
    <property type="entry name" value="Znf_RING/FYVE/PHD"/>
</dbReference>
<dbReference type="RefSeq" id="XP_002109711.1">
    <property type="nucleotide sequence ID" value="XM_002109675.1"/>
</dbReference>
<reference evidence="8 9" key="1">
    <citation type="journal article" date="2008" name="Nature">
        <title>The Trichoplax genome and the nature of placozoans.</title>
        <authorList>
            <person name="Srivastava M."/>
            <person name="Begovic E."/>
            <person name="Chapman J."/>
            <person name="Putnam N.H."/>
            <person name="Hellsten U."/>
            <person name="Kawashima T."/>
            <person name="Kuo A."/>
            <person name="Mitros T."/>
            <person name="Salamov A."/>
            <person name="Carpenter M.L."/>
            <person name="Signorovitch A.Y."/>
            <person name="Moreno M.A."/>
            <person name="Kamm K."/>
            <person name="Grimwood J."/>
            <person name="Schmutz J."/>
            <person name="Shapiro H."/>
            <person name="Grigoriev I.V."/>
            <person name="Buss L.W."/>
            <person name="Schierwater B."/>
            <person name="Dellaporta S.L."/>
            <person name="Rokhsar D.S."/>
        </authorList>
    </citation>
    <scope>NUCLEOTIDE SEQUENCE [LARGE SCALE GENOMIC DNA]</scope>
    <source>
        <strain evidence="8 9">Grell-BS-1999</strain>
    </source>
</reference>
<accession>B3RMM5</accession>
<evidence type="ECO:0000256" key="3">
    <source>
        <dbReference type="ARBA" id="ARBA00022833"/>
    </source>
</evidence>
<evidence type="ECO:0000256" key="1">
    <source>
        <dbReference type="ARBA" id="ARBA00022723"/>
    </source>
</evidence>
<keyword evidence="2 4" id="KW-0863">Zinc-finger</keyword>
<evidence type="ECO:0000313" key="9">
    <source>
        <dbReference type="Proteomes" id="UP000009022"/>
    </source>
</evidence>
<dbReference type="GO" id="GO:0034247">
    <property type="term" value="P:snoRNA splicing"/>
    <property type="evidence" value="ECO:0000318"/>
    <property type="project" value="GO_Central"/>
</dbReference>
<dbReference type="PROSITE" id="PS00518">
    <property type="entry name" value="ZF_RING_1"/>
    <property type="match status" value="1"/>
</dbReference>
<dbReference type="InterPro" id="IPR000571">
    <property type="entry name" value="Znf_CCCH"/>
</dbReference>
<dbReference type="SUPFAM" id="SSF57850">
    <property type="entry name" value="RING/U-box"/>
    <property type="match status" value="1"/>
</dbReference>
<dbReference type="STRING" id="10228.B3RMM5"/>
<feature type="zinc finger region" description="C3H1-type" evidence="4">
    <location>
        <begin position="184"/>
        <end position="212"/>
    </location>
</feature>
<dbReference type="OrthoDB" id="25761at2759"/>
<dbReference type="GO" id="GO:0008270">
    <property type="term" value="F:zinc ion binding"/>
    <property type="evidence" value="ECO:0007669"/>
    <property type="project" value="UniProtKB-KW"/>
</dbReference>
<dbReference type="HOGENOM" id="CLU_050460_1_0_1"/>
<evidence type="ECO:0000256" key="2">
    <source>
        <dbReference type="ARBA" id="ARBA00022771"/>
    </source>
</evidence>
<feature type="compositionally biased region" description="Acidic residues" evidence="5">
    <location>
        <begin position="65"/>
        <end position="81"/>
    </location>
</feature>
<proteinExistence type="predicted"/>
<feature type="compositionally biased region" description="Basic residues" evidence="5">
    <location>
        <begin position="13"/>
        <end position="27"/>
    </location>
</feature>
<feature type="region of interest" description="Disordered" evidence="5">
    <location>
        <begin position="1"/>
        <end position="85"/>
    </location>
</feature>
<organism evidence="8 9">
    <name type="scientific">Trichoplax adhaerens</name>
    <name type="common">Trichoplax reptans</name>
    <dbReference type="NCBI Taxonomy" id="10228"/>
    <lineage>
        <taxon>Eukaryota</taxon>
        <taxon>Metazoa</taxon>
        <taxon>Placozoa</taxon>
        <taxon>Uniplacotomia</taxon>
        <taxon>Trichoplacea</taxon>
        <taxon>Trichoplacidae</taxon>
        <taxon>Trichoplax</taxon>
    </lineage>
</organism>
<evidence type="ECO:0000259" key="6">
    <source>
        <dbReference type="PROSITE" id="PS50089"/>
    </source>
</evidence>
<feature type="domain" description="C3H1-type" evidence="7">
    <location>
        <begin position="184"/>
        <end position="212"/>
    </location>
</feature>
<dbReference type="SUPFAM" id="SSF90229">
    <property type="entry name" value="CCCH zinc finger"/>
    <property type="match status" value="1"/>
</dbReference>
<evidence type="ECO:0000259" key="7">
    <source>
        <dbReference type="PROSITE" id="PS50103"/>
    </source>
</evidence>